<name>A0A814MX32_9BILA</name>
<organism evidence="2 3">
    <name type="scientific">Brachionus calyciflorus</name>
    <dbReference type="NCBI Taxonomy" id="104777"/>
    <lineage>
        <taxon>Eukaryota</taxon>
        <taxon>Metazoa</taxon>
        <taxon>Spiralia</taxon>
        <taxon>Gnathifera</taxon>
        <taxon>Rotifera</taxon>
        <taxon>Eurotatoria</taxon>
        <taxon>Monogononta</taxon>
        <taxon>Pseudotrocha</taxon>
        <taxon>Ploima</taxon>
        <taxon>Brachionidae</taxon>
        <taxon>Brachionus</taxon>
    </lineage>
</organism>
<feature type="compositionally biased region" description="Basic residues" evidence="1">
    <location>
        <begin position="1"/>
        <end position="15"/>
    </location>
</feature>
<gene>
    <name evidence="2" type="ORF">OXX778_LOCUS20317</name>
</gene>
<reference evidence="2" key="1">
    <citation type="submission" date="2021-02" db="EMBL/GenBank/DDBJ databases">
        <authorList>
            <person name="Nowell W R."/>
        </authorList>
    </citation>
    <scope>NUCLEOTIDE SEQUENCE</scope>
    <source>
        <strain evidence="2">Ploen Becks lab</strain>
    </source>
</reference>
<comment type="caution">
    <text evidence="2">The sequence shown here is derived from an EMBL/GenBank/DDBJ whole genome shotgun (WGS) entry which is preliminary data.</text>
</comment>
<feature type="non-terminal residue" evidence="2">
    <location>
        <position position="1"/>
    </location>
</feature>
<dbReference type="AlphaFoldDB" id="A0A814MX32"/>
<accession>A0A814MX32</accession>
<dbReference type="EMBL" id="CAJNOC010006697">
    <property type="protein sequence ID" value="CAF1083699.1"/>
    <property type="molecule type" value="Genomic_DNA"/>
</dbReference>
<keyword evidence="3" id="KW-1185">Reference proteome</keyword>
<feature type="region of interest" description="Disordered" evidence="1">
    <location>
        <begin position="1"/>
        <end position="30"/>
    </location>
</feature>
<sequence>MPYKPKEKKKPTKNKRPVEEESESCSETEVQTVKKKKDEDFIETLAIVFNIENEKHPFFSLNMVPGTVDIEKIISPTERNELIKGTKISFMHEKDNCHLLVDATIESSKIFKIPKSKTGKVFKENKSANGQPLEKLFATMNDNINKLNNSVLKMCEEQKSLNDSLTNSSQVRQCTSNQANSEISFVDNNKSDDFQEPGTNFGLVNNKEFTSFLRSELDKTFKEKDPNQTLSYYVTKYPSEMLNIKNGLLKFVPKGSTFKDAWDRASNSLKTRKP</sequence>
<evidence type="ECO:0000256" key="1">
    <source>
        <dbReference type="SAM" id="MobiDB-lite"/>
    </source>
</evidence>
<evidence type="ECO:0000313" key="3">
    <source>
        <dbReference type="Proteomes" id="UP000663879"/>
    </source>
</evidence>
<evidence type="ECO:0000313" key="2">
    <source>
        <dbReference type="EMBL" id="CAF1083699.1"/>
    </source>
</evidence>
<proteinExistence type="predicted"/>
<dbReference type="Proteomes" id="UP000663879">
    <property type="component" value="Unassembled WGS sequence"/>
</dbReference>
<protein>
    <submittedName>
        <fullName evidence="2">Uncharacterized protein</fullName>
    </submittedName>
</protein>
<dbReference type="OrthoDB" id="10173374at2759"/>